<organism evidence="3 4">
    <name type="scientific">Brachionus calyciflorus</name>
    <dbReference type="NCBI Taxonomy" id="104777"/>
    <lineage>
        <taxon>Eukaryota</taxon>
        <taxon>Metazoa</taxon>
        <taxon>Spiralia</taxon>
        <taxon>Gnathifera</taxon>
        <taxon>Rotifera</taxon>
        <taxon>Eurotatoria</taxon>
        <taxon>Monogononta</taxon>
        <taxon>Pseudotrocha</taxon>
        <taxon>Ploima</taxon>
        <taxon>Brachionidae</taxon>
        <taxon>Brachionus</taxon>
    </lineage>
</organism>
<proteinExistence type="predicted"/>
<reference evidence="3" key="1">
    <citation type="submission" date="2021-02" db="EMBL/GenBank/DDBJ databases">
        <authorList>
            <person name="Nowell W R."/>
        </authorList>
    </citation>
    <scope>NUCLEOTIDE SEQUENCE</scope>
    <source>
        <strain evidence="3">Ploen Becks lab</strain>
    </source>
</reference>
<dbReference type="EMBL" id="CAJNOC010000810">
    <property type="protein sequence ID" value="CAF0805820.1"/>
    <property type="molecule type" value="Genomic_DNA"/>
</dbReference>
<dbReference type="InterPro" id="IPR046700">
    <property type="entry name" value="DUF6570"/>
</dbReference>
<dbReference type="OrthoDB" id="10046953at2759"/>
<dbReference type="AlphaFoldDB" id="A0A813T3A0"/>
<comment type="caution">
    <text evidence="3">The sequence shown here is derived from an EMBL/GenBank/DDBJ whole genome shotgun (WGS) entry which is preliminary data.</text>
</comment>
<keyword evidence="4" id="KW-1185">Reference proteome</keyword>
<name>A0A813T3A0_9BILA</name>
<feature type="domain" description="DUF6570" evidence="2">
    <location>
        <begin position="138"/>
        <end position="257"/>
    </location>
</feature>
<dbReference type="Proteomes" id="UP000663879">
    <property type="component" value="Unassembled WGS sequence"/>
</dbReference>
<dbReference type="Pfam" id="PF14214">
    <property type="entry name" value="Helitron_like_N"/>
    <property type="match status" value="1"/>
</dbReference>
<evidence type="ECO:0000313" key="3">
    <source>
        <dbReference type="EMBL" id="CAF0805820.1"/>
    </source>
</evidence>
<accession>A0A813T3A0</accession>
<dbReference type="Pfam" id="PF20209">
    <property type="entry name" value="DUF6570"/>
    <property type="match status" value="1"/>
</dbReference>
<evidence type="ECO:0008006" key="5">
    <source>
        <dbReference type="Google" id="ProtNLM"/>
    </source>
</evidence>
<gene>
    <name evidence="3" type="ORF">OXX778_LOCUS6711</name>
</gene>
<evidence type="ECO:0000313" key="4">
    <source>
        <dbReference type="Proteomes" id="UP000663879"/>
    </source>
</evidence>
<feature type="domain" description="Helitron helicase-like" evidence="1">
    <location>
        <begin position="382"/>
        <end position="587"/>
    </location>
</feature>
<evidence type="ECO:0000259" key="1">
    <source>
        <dbReference type="Pfam" id="PF14214"/>
    </source>
</evidence>
<protein>
    <recommendedName>
        <fullName evidence="5">Helitron helicase-like domain-containing protein</fullName>
    </recommendedName>
</protein>
<dbReference type="InterPro" id="IPR025476">
    <property type="entry name" value="Helitron_helicase-like"/>
</dbReference>
<evidence type="ECO:0000259" key="2">
    <source>
        <dbReference type="Pfam" id="PF20209"/>
    </source>
</evidence>
<sequence length="1076" mass="126554">MSLKKKGKKIKFDELELPRNQFENSPNLYTSRFDLTHSDRLQCTETFLNQIELKNFNFRICCICSEKNYIYKKSIQIRKIEFLTQYKRLLHYSNLNDKFENFEYNNKYKILNNLVLNQKGFENNKVLICTKCYNSLINNKLPKNSLANNLFIGDQPESLLNLTFSEEILIAKYRLIGSIFKLKTAKNYDSSQSKLVGNVISFPQDVEGVYNILPNLSIFENIKVILVGTIPPNDLNLKKLFSVNVKKLFKALEWLKNIINCIMILLKNIIYEKETDLSTNIEKNPQEAEQLNMYGLINSSPCLLMDDKDKLKIIIDLLKSSTIKTPLLIHPIGEKPISEFSNPNLIIGLFPTLFPYGTGGFDDDLRKVPITAREMTVHYLNLDCNRFRLHPTFIFFAFNFIQRHEFYKNLSLVTPKNYFKNLSKLIETLTEEDLKESIINVYNTENLGNNKLEKIMSQTFLLAKKIQGSKFNLKSRRNEIRSYIVHKGLPSLYITINPNDLSSPIIKILNENSNPNDYQKLFTDKSINFGSDPINQSHHFNILIENMINYLFGAKNNQNIGIFGKLNGYYGIVEAQARGSLHIHLLVWLVDPIDYNKLNDTEYLDKYLKYLDEIIKCNLNDFYINTNKAHYTDDSNESSKKKNFQNFSEEIIKLALEFNIHKCMNKCKKKPHSNKCRFNFGKIGKPLVEKSYINEKNEVIFKRDHPFINNFNPYILISLKCNHDIQWIESSKTSSLSKMYYITNYITKNGITIYNFLSLVQTYFDSKSITEKTNTNKLFKKLFTSCTAQTEYSACQIGHMLFNYGCDGTYYASDSNITLFYTTYVKIIEELNNDIHPTESNENSDEIIYVNSNCPTNNEKWDYIFRPEELENISLYEFISSYSKKNNSYTSEHAKIYKFLPNHPQYKKTVIVQNIKILIPVISGPNLYYLEREEYFKTMMIIFKPWRNKKDIIEHYKFFEVSFENFKKNLRETNNLNSKYLENYRLLHKAQEDAIYEINDKDLTINEDNEFFEKLTDDYEFLDTNKLITDEFEEDEDYIIKNLTSKINYESIKENVDIDIEFKQEKKFYLKNGQKS</sequence>